<dbReference type="EMBL" id="BDQF01000010">
    <property type="protein sequence ID" value="GAW81219.1"/>
    <property type="molecule type" value="Genomic_DNA"/>
</dbReference>
<feature type="region of interest" description="Disordered" evidence="2">
    <location>
        <begin position="943"/>
        <end position="968"/>
    </location>
</feature>
<comment type="caution">
    <text evidence="3">The sequence shown here is derived from an EMBL/GenBank/DDBJ whole genome shotgun (WGS) entry which is preliminary data.</text>
</comment>
<dbReference type="GO" id="GO:0003697">
    <property type="term" value="F:single-stranded DNA binding"/>
    <property type="evidence" value="ECO:0007669"/>
    <property type="project" value="UniProtKB-UniRule"/>
</dbReference>
<name>A0A1Y1JFA2_PLAGO</name>
<comment type="function">
    <text evidence="1">DNA-dependent RNA polymerase catalyzes the transcription of DNA into RNA using the four ribonucleoside triphosphates as substrates. Specific core component of RNA polymerase III which synthesizes small RNAs, such as 5S rRNA and tRNAs.</text>
</comment>
<reference evidence="4" key="1">
    <citation type="submission" date="2017-04" db="EMBL/GenBank/DDBJ databases">
        <title>Plasmodium gonderi genome.</title>
        <authorList>
            <person name="Arisue N."/>
            <person name="Honma H."/>
            <person name="Kawai S."/>
            <person name="Tougan T."/>
            <person name="Tanabe K."/>
            <person name="Horii T."/>
        </authorList>
    </citation>
    <scope>NUCLEOTIDE SEQUENCE [LARGE SCALE GENOMIC DNA]</scope>
    <source>
        <strain evidence="4">ATCC 30045</strain>
    </source>
</reference>
<accession>A0A1Y1JFA2</accession>
<dbReference type="AlphaFoldDB" id="A0A1Y1JFA2"/>
<sequence length="997" mass="116297">MINNELHYLKYIVSDIFGHCCGDIMELILLYGNKLTINEMINLSNYEFCIVRNVLLCLLIHNIVDIQVIYSKSHECNHILIPDSKKENFLSNEKNIERDGYRGKVTTVDRNDSVKYIESTHLDEVVEEMVEAMGPVGVTRAFNIATNDYGIHNDVKYKGDIKDETKDGLTKNTNINEQIRFLTEHEHYKYMKGCSCPSCICKIKRVEYFVIVNNIYTLVRYSSILYYMHPTQVKGSSNDDILEHHHLYVSTPAVDTSHSTSAPRNKSKNMITSNVTCPDTKTHNLMHNMSYNFFTSNILCDNNSIAQGEVDNNNVEETFSKGDLVHFIEKVILLRIIKNGRITIDTCLKNLKHDDYVEVCKKEIPNIKKKKLRLIFLQLLKKKFIKKCKYFNEHACENDSNTREHMTKYSNSINYMNACLDPTLSSTNNCSSLYHLNPNNEITMNKLEQNTQKINTSHNSKNKIYHNAHSNYYDMSKSNDHTNPSEFERNNHFNNSHNSSNDSFLFTQVDNINDMNSDNCTTISNLNDKNKHNGKTTRNVLNMTSNMKRRKIIDNQMENAQNFGNLTNNNDIEGNIFSISGDNNRTSDLIDYRRNLNDDNNNNMRWNFLGNSSHVDYGNEDIKSSRNVVHFQPHNAKTEEQKNPRVCTKSNEYEYFDTNYNSSGRYINKENMENDIMEYLDNRFTYFQANNEVLTILYLKQECFNFITHYYSFNEIGKYIFFFLLNNVQLSYCAEENNYKDISIFCSFENIEKYVIENLKKKNIYIDRNIVLQNLNNLIKYPDQLIKTQRNETITYAADFENVKNIYKNKIITNFIESMNGISALRIWKFLASAPSQKVNDEIISENVLIPLNDVRKKLYNLLYHGYIKCHECNNSNVNKTYIKHSLSFSTNIYYTTNKIKENLFTIAKNIYIRKLHENNEINILHNKSNICANDMAKESPSSVHTNQVRISNEAYNPPDSTSEKKKKISLTSREYAVDYLEISLINLDKLIFIFNS</sequence>
<evidence type="ECO:0000256" key="1">
    <source>
        <dbReference type="RuleBase" id="RU367076"/>
    </source>
</evidence>
<comment type="subunit">
    <text evidence="1">Component of the RNA polymerase III (Pol III) complex consisting of 17 subunits.</text>
</comment>
<feature type="region of interest" description="Disordered" evidence="2">
    <location>
        <begin position="253"/>
        <end position="273"/>
    </location>
</feature>
<comment type="subcellular location">
    <subcellularLocation>
        <location evidence="1">Nucleus</location>
    </subcellularLocation>
</comment>
<evidence type="ECO:0000313" key="4">
    <source>
        <dbReference type="Proteomes" id="UP000195521"/>
    </source>
</evidence>
<keyword evidence="1" id="KW-0539">Nucleus</keyword>
<dbReference type="GeneID" id="39747937"/>
<organism evidence="3 4">
    <name type="scientific">Plasmodium gonderi</name>
    <dbReference type="NCBI Taxonomy" id="77519"/>
    <lineage>
        <taxon>Eukaryota</taxon>
        <taxon>Sar</taxon>
        <taxon>Alveolata</taxon>
        <taxon>Apicomplexa</taxon>
        <taxon>Aconoidasida</taxon>
        <taxon>Haemosporida</taxon>
        <taxon>Plasmodiidae</taxon>
        <taxon>Plasmodium</taxon>
        <taxon>Plasmodium (Plasmodium)</taxon>
    </lineage>
</organism>
<keyword evidence="1" id="KW-0240">DNA-directed RNA polymerase</keyword>
<dbReference type="Proteomes" id="UP000195521">
    <property type="component" value="Unassembled WGS sequence"/>
</dbReference>
<protein>
    <recommendedName>
        <fullName evidence="1">DNA-directed RNA polymerase III subunit RPC3</fullName>
        <shortName evidence="1">RNA polymerase III subunit C3</shortName>
    </recommendedName>
</protein>
<gene>
    <name evidence="3" type="ORF">PGO_094200</name>
</gene>
<dbReference type="GO" id="GO:0005666">
    <property type="term" value="C:RNA polymerase III complex"/>
    <property type="evidence" value="ECO:0007669"/>
    <property type="project" value="UniProtKB-UniRule"/>
</dbReference>
<evidence type="ECO:0000256" key="2">
    <source>
        <dbReference type="SAM" id="MobiDB-lite"/>
    </source>
</evidence>
<dbReference type="RefSeq" id="XP_028543808.1">
    <property type="nucleotide sequence ID" value="XM_028688007.1"/>
</dbReference>
<dbReference type="PANTHER" id="PTHR12949:SF0">
    <property type="entry name" value="DNA-DIRECTED RNA POLYMERASE III SUBUNIT RPC3"/>
    <property type="match status" value="1"/>
</dbReference>
<dbReference type="Gene3D" id="1.10.10.10">
    <property type="entry name" value="Winged helix-like DNA-binding domain superfamily/Winged helix DNA-binding domain"/>
    <property type="match status" value="2"/>
</dbReference>
<dbReference type="InterPro" id="IPR039748">
    <property type="entry name" value="RPC3"/>
</dbReference>
<proteinExistence type="inferred from homology"/>
<keyword evidence="4" id="KW-1185">Reference proteome</keyword>
<evidence type="ECO:0000313" key="3">
    <source>
        <dbReference type="EMBL" id="GAW81219.1"/>
    </source>
</evidence>
<dbReference type="InterPro" id="IPR036388">
    <property type="entry name" value="WH-like_DNA-bd_sf"/>
</dbReference>
<dbReference type="OMA" id="YKYMKGC"/>
<dbReference type="OrthoDB" id="272392at2759"/>
<feature type="compositionally biased region" description="Polar residues" evidence="2">
    <location>
        <begin position="943"/>
        <end position="961"/>
    </location>
</feature>
<dbReference type="PANTHER" id="PTHR12949">
    <property type="entry name" value="RNA POLYMERASE III DNA DIRECTED -RELATED"/>
    <property type="match status" value="1"/>
</dbReference>
<comment type="similarity">
    <text evidence="1">Belongs to the eukaryotic RPC3/POLR3C RNA polymerase subunit family.</text>
</comment>
<keyword evidence="1" id="KW-0804">Transcription</keyword>